<keyword evidence="5" id="KW-1185">Reference proteome</keyword>
<feature type="region of interest" description="Disordered" evidence="2">
    <location>
        <begin position="438"/>
        <end position="461"/>
    </location>
</feature>
<dbReference type="Pfam" id="PF04185">
    <property type="entry name" value="Phosphoesterase"/>
    <property type="match status" value="1"/>
</dbReference>
<dbReference type="OrthoDB" id="5135119at2759"/>
<evidence type="ECO:0000313" key="5">
    <source>
        <dbReference type="Proteomes" id="UP000078561"/>
    </source>
</evidence>
<evidence type="ECO:0000256" key="3">
    <source>
        <dbReference type="SAM" id="SignalP"/>
    </source>
</evidence>
<dbReference type="InterPro" id="IPR017850">
    <property type="entry name" value="Alkaline_phosphatase_core_sf"/>
</dbReference>
<feature type="chain" id="PRO_5007843458" description="Phospholipase C" evidence="3">
    <location>
        <begin position="20"/>
        <end position="598"/>
    </location>
</feature>
<organism evidence="4">
    <name type="scientific">Absidia glauca</name>
    <name type="common">Pin mould</name>
    <dbReference type="NCBI Taxonomy" id="4829"/>
    <lineage>
        <taxon>Eukaryota</taxon>
        <taxon>Fungi</taxon>
        <taxon>Fungi incertae sedis</taxon>
        <taxon>Mucoromycota</taxon>
        <taxon>Mucoromycotina</taxon>
        <taxon>Mucoromycetes</taxon>
        <taxon>Mucorales</taxon>
        <taxon>Cunninghamellaceae</taxon>
        <taxon>Absidia</taxon>
    </lineage>
</organism>
<reference evidence="4" key="1">
    <citation type="submission" date="2016-04" db="EMBL/GenBank/DDBJ databases">
        <authorList>
            <person name="Evans L.H."/>
            <person name="Alamgir A."/>
            <person name="Owens N."/>
            <person name="Weber N.D."/>
            <person name="Virtaneva K."/>
            <person name="Barbian K."/>
            <person name="Babar A."/>
            <person name="Rosenke K."/>
        </authorList>
    </citation>
    <scope>NUCLEOTIDE SEQUENCE [LARGE SCALE GENOMIC DNA]</scope>
    <source>
        <strain evidence="4">CBS 101.48</strain>
    </source>
</reference>
<accession>A0A163JW59</accession>
<dbReference type="EMBL" id="LT553855">
    <property type="protein sequence ID" value="SAM02433.1"/>
    <property type="molecule type" value="Genomic_DNA"/>
</dbReference>
<dbReference type="Gene3D" id="3.40.720.10">
    <property type="entry name" value="Alkaline Phosphatase, subunit A"/>
    <property type="match status" value="2"/>
</dbReference>
<evidence type="ECO:0000313" key="4">
    <source>
        <dbReference type="EMBL" id="SAM02433.1"/>
    </source>
</evidence>
<feature type="signal peptide" evidence="3">
    <location>
        <begin position="1"/>
        <end position="19"/>
    </location>
</feature>
<keyword evidence="3" id="KW-0732">Signal</keyword>
<dbReference type="GO" id="GO:0042578">
    <property type="term" value="F:phosphoric ester hydrolase activity"/>
    <property type="evidence" value="ECO:0007669"/>
    <property type="project" value="UniProtKB-ARBA"/>
</dbReference>
<evidence type="ECO:0008006" key="6">
    <source>
        <dbReference type="Google" id="ProtNLM"/>
    </source>
</evidence>
<dbReference type="InParanoid" id="A0A163JW59"/>
<dbReference type="OMA" id="NRASPGC"/>
<dbReference type="STRING" id="4829.A0A163JW59"/>
<dbReference type="AlphaFoldDB" id="A0A163JW59"/>
<proteinExistence type="predicted"/>
<dbReference type="Proteomes" id="UP000078561">
    <property type="component" value="Unassembled WGS sequence"/>
</dbReference>
<dbReference type="PANTHER" id="PTHR31956">
    <property type="entry name" value="NON-SPECIFIC PHOSPHOLIPASE C4-RELATED"/>
    <property type="match status" value="1"/>
</dbReference>
<dbReference type="CDD" id="cd00161">
    <property type="entry name" value="beta-trefoil_Ricin-like"/>
    <property type="match status" value="1"/>
</dbReference>
<dbReference type="PANTHER" id="PTHR31956:SF1">
    <property type="entry name" value="NON-SPECIFIC PHOSPHOLIPASE C1"/>
    <property type="match status" value="1"/>
</dbReference>
<keyword evidence="1" id="KW-0378">Hydrolase</keyword>
<evidence type="ECO:0000256" key="1">
    <source>
        <dbReference type="ARBA" id="ARBA00022801"/>
    </source>
</evidence>
<gene>
    <name evidence="4" type="primary">ABSGL_08226.1 scaffold 9741</name>
</gene>
<dbReference type="InterPro" id="IPR007312">
    <property type="entry name" value="Phosphoesterase"/>
</dbReference>
<evidence type="ECO:0000256" key="2">
    <source>
        <dbReference type="SAM" id="MobiDB-lite"/>
    </source>
</evidence>
<name>A0A163JW59_ABSGL</name>
<sequence>MKLISIATACVLVLTGIEAAATKNTQLPGLEKIKHVVYFMQENRSFDMYYGTMAGVKGFADPNVGIQDNGLNLFYQPDSKSPDKKNGTSYLLPYNFKGNRAGCTPGGSNSWYVQTPFNEHVVGPNHAAVNFGKNNNWPQGNAPASMGYLTREQIPYHFALAEAFTICDSYHQSVIASTNPNRVHWISGSVQGPPNNYILEDNTESVDLGWETYPEALTKAGVQWQLYQDKDNFDDNPLAWFGYWRHLKDGPEKQKGTGFLGLQTFYDQAKNGTLPPFSIIVGPTELSEHPSNTPAAGAWLQEQVVNAVMTGKNWKDTALFINYDESGGFYDHAMSPNLIAPSNKYVKDKFTGKMAPLGLGPRVPMVIVSPYTRGGHVFSDVSDHSSTLMFMEEWVGKTNNGTYAAPAKNIDSWYRDISSNLVGAFDFNNPDYSIPKLPTNEKPAVETGSKKLRGSNPTGRRLAFVHSSNGKSLAVSGDHGSGKKKKLMTRRLHKRDLKKGVIDPAAHFKAVPSGNGKQFMIQSINHPDQCIDVWGTEVLLNECKGTLWELDYHNSDAHHHLKHVGSGRYLNIGSNNKISLVKNHHDAHFSVYSVTASS</sequence>
<protein>
    <recommendedName>
        <fullName evidence="6">Phospholipase C</fullName>
    </recommendedName>
</protein>